<dbReference type="Proteomes" id="UP000305654">
    <property type="component" value="Unassembled WGS sequence"/>
</dbReference>
<comment type="caution">
    <text evidence="1">The sequence shown here is derived from an EMBL/GenBank/DDBJ whole genome shotgun (WGS) entry which is preliminary data.</text>
</comment>
<dbReference type="OrthoDB" id="7274583at2"/>
<evidence type="ECO:0000313" key="1">
    <source>
        <dbReference type="EMBL" id="TLU73220.1"/>
    </source>
</evidence>
<gene>
    <name evidence="1" type="ORF">FE263_07320</name>
</gene>
<evidence type="ECO:0000313" key="2">
    <source>
        <dbReference type="Proteomes" id="UP000305654"/>
    </source>
</evidence>
<dbReference type="AlphaFoldDB" id="A0A5R9J6H1"/>
<dbReference type="RefSeq" id="WP_138325301.1">
    <property type="nucleotide sequence ID" value="NZ_VCDI01000002.1"/>
</dbReference>
<keyword evidence="2" id="KW-1185">Reference proteome</keyword>
<dbReference type="EMBL" id="VCDI01000002">
    <property type="protein sequence ID" value="TLU73220.1"/>
    <property type="molecule type" value="Genomic_DNA"/>
</dbReference>
<name>A0A5R9J6H1_9PROT</name>
<accession>A0A5R9J6H1</accession>
<reference evidence="1 2" key="1">
    <citation type="submission" date="2019-05" db="EMBL/GenBank/DDBJ databases">
        <authorList>
            <person name="Pankratov T."/>
            <person name="Grouzdev D."/>
        </authorList>
    </citation>
    <scope>NUCLEOTIDE SEQUENCE [LARGE SCALE GENOMIC DNA]</scope>
    <source>
        <strain evidence="1 2">KEBCLARHB70R</strain>
    </source>
</reference>
<protein>
    <recommendedName>
        <fullName evidence="3">DUF2384 domain-containing protein</fullName>
    </recommendedName>
</protein>
<organism evidence="1 2">
    <name type="scientific">Lichenicoccus roseus</name>
    <dbReference type="NCBI Taxonomy" id="2683649"/>
    <lineage>
        <taxon>Bacteria</taxon>
        <taxon>Pseudomonadati</taxon>
        <taxon>Pseudomonadota</taxon>
        <taxon>Alphaproteobacteria</taxon>
        <taxon>Acetobacterales</taxon>
        <taxon>Acetobacteraceae</taxon>
        <taxon>Lichenicoccus</taxon>
    </lineage>
</organism>
<evidence type="ECO:0008006" key="3">
    <source>
        <dbReference type="Google" id="ProtNLM"/>
    </source>
</evidence>
<proteinExistence type="predicted"/>
<sequence length="305" mass="32283">MPNKSVSRVLAGLLRLAASDIDDARLLLQRGRMRNAGTLSGAAASRLLQAVQTAGSGRWDPTALPSAKALDTSNPYRARLLAMADAAPPTAPQRDGGPAPTPGRSAVQARIDEIGSLLDDLVSLFAVDLRGDEPAGRISLLLPPPPPAEAHAPATIAPSRWTPDPAPEPEPIPATPITRPTISVAQQASSGSSASFWALMDKWQVADLDALDLLGHAGGLTKKGTRPRFRLSPPEAARLAGLHELDDRLGMLQISAREWLRKPLEAAPFDGSTPFALMQQERATGLDTLRRTVVRLGMQASLGSR</sequence>